<dbReference type="OMA" id="ATEWPSK"/>
<dbReference type="PANTHER" id="PTHR31672:SF9">
    <property type="entry name" value="F-BOX DOMAIN-CONTAINING PROTEIN"/>
    <property type="match status" value="1"/>
</dbReference>
<dbReference type="InterPro" id="IPR001810">
    <property type="entry name" value="F-box_dom"/>
</dbReference>
<evidence type="ECO:0008006" key="4">
    <source>
        <dbReference type="Google" id="ProtNLM"/>
    </source>
</evidence>
<dbReference type="EMBL" id="LR721781">
    <property type="protein sequence ID" value="VVW19086.1"/>
    <property type="molecule type" value="Genomic_DNA"/>
</dbReference>
<evidence type="ECO:0000259" key="1">
    <source>
        <dbReference type="Pfam" id="PF00646"/>
    </source>
</evidence>
<dbReference type="Pfam" id="PF00646">
    <property type="entry name" value="F-box"/>
    <property type="match status" value="1"/>
</dbReference>
<dbReference type="Pfam" id="PF24750">
    <property type="entry name" value="b-prop_At3g26010-like"/>
    <property type="match status" value="1"/>
</dbReference>
<dbReference type="AlphaFoldDB" id="A0A5K1BVE4"/>
<reference evidence="3" key="1">
    <citation type="submission" date="2019-09" db="EMBL/GenBank/DDBJ databases">
        <authorList>
            <person name="Zhang L."/>
        </authorList>
    </citation>
    <scope>NUCLEOTIDE SEQUENCE</scope>
</reference>
<dbReference type="SUPFAM" id="SSF81383">
    <property type="entry name" value="F-box domain"/>
    <property type="match status" value="1"/>
</dbReference>
<name>A0A5K1BVE4_9MAGN</name>
<gene>
    <name evidence="3" type="ORF">NYM_LOCUS15869</name>
</gene>
<protein>
    <recommendedName>
        <fullName evidence="4">F-box domain-containing protein</fullName>
    </recommendedName>
</protein>
<evidence type="ECO:0000313" key="3">
    <source>
        <dbReference type="EMBL" id="VVW19086.1"/>
    </source>
</evidence>
<sequence length="417" mass="47371">MIYTMEEGCPFNEDIYRNILSRFPAKLLLQYKIICKQWNSIISDLHFTSEQARHSCTAKQEFFASIYSKSSRSFLWNASSAGIPSSLQGFLQQKGADLVASCNGLLCCWNYDGLSSSVSILNPINMDFFTLPPPIQEETPMDPESPSRFSTETSVGLAFDPCISTPSFNYKVVLVQALVSKWEASYESCHDVKFQIYSSQTGAWAMSNETNVCRTVSDSCPVFHGGILFWLCIREHILAFDVEKEESWLMKFPSGNVEEKIMNSNSPPCWDDEWLGASEGSLYFVRTGITRLNIWTAESCRPDAKWLMKYSVCLQTVVDNHFYLLNSIVKKPTNCSDEMVCLRKNSHLKLHEMDTKLFHPLCYCGDGIVLLRAADSILSYNVKTKKLNERLNSPNMNFVCVYPYSSSLMSMKLFQGH</sequence>
<dbReference type="InterPro" id="IPR050796">
    <property type="entry name" value="SCF_F-box_component"/>
</dbReference>
<dbReference type="InterPro" id="IPR056592">
    <property type="entry name" value="Beta-prop_At3g26010-like"/>
</dbReference>
<feature type="domain" description="F-box protein At3g26010-like beta-propeller" evidence="2">
    <location>
        <begin position="94"/>
        <end position="318"/>
    </location>
</feature>
<dbReference type="PANTHER" id="PTHR31672">
    <property type="entry name" value="BNACNNG10540D PROTEIN"/>
    <property type="match status" value="1"/>
</dbReference>
<evidence type="ECO:0000259" key="2">
    <source>
        <dbReference type="Pfam" id="PF24750"/>
    </source>
</evidence>
<organism evidence="3">
    <name type="scientific">Nymphaea colorata</name>
    <name type="common">pocket water lily</name>
    <dbReference type="NCBI Taxonomy" id="210225"/>
    <lineage>
        <taxon>Eukaryota</taxon>
        <taxon>Viridiplantae</taxon>
        <taxon>Streptophyta</taxon>
        <taxon>Embryophyta</taxon>
        <taxon>Tracheophyta</taxon>
        <taxon>Spermatophyta</taxon>
        <taxon>Magnoliopsida</taxon>
        <taxon>Nymphaeales</taxon>
        <taxon>Nymphaeaceae</taxon>
        <taxon>Nymphaea</taxon>
    </lineage>
</organism>
<feature type="domain" description="F-box" evidence="1">
    <location>
        <begin position="13"/>
        <end position="48"/>
    </location>
</feature>
<dbReference type="InterPro" id="IPR036047">
    <property type="entry name" value="F-box-like_dom_sf"/>
</dbReference>
<accession>A0A5K1BVE4</accession>
<dbReference type="OrthoDB" id="626202at2759"/>
<proteinExistence type="predicted"/>